<name>A0A382JVF0_9ZZZZ</name>
<sequence length="49" mass="5728">MKYLCKSCKTSCKDIIEHIRKIHNFSKASIKSSLEHNPNSFKNAFEEIK</sequence>
<reference evidence="1" key="1">
    <citation type="submission" date="2018-05" db="EMBL/GenBank/DDBJ databases">
        <authorList>
            <person name="Lanie J.A."/>
            <person name="Ng W.-L."/>
            <person name="Kazmierczak K.M."/>
            <person name="Andrzejewski T.M."/>
            <person name="Davidsen T.M."/>
            <person name="Wayne K.J."/>
            <person name="Tettelin H."/>
            <person name="Glass J.I."/>
            <person name="Rusch D."/>
            <person name="Podicherti R."/>
            <person name="Tsui H.-C.T."/>
            <person name="Winkler M.E."/>
        </authorList>
    </citation>
    <scope>NUCLEOTIDE SEQUENCE</scope>
</reference>
<organism evidence="1">
    <name type="scientific">marine metagenome</name>
    <dbReference type="NCBI Taxonomy" id="408172"/>
    <lineage>
        <taxon>unclassified sequences</taxon>
        <taxon>metagenomes</taxon>
        <taxon>ecological metagenomes</taxon>
    </lineage>
</organism>
<dbReference type="AlphaFoldDB" id="A0A382JVF0"/>
<gene>
    <name evidence="1" type="ORF">METZ01_LOCUS268166</name>
</gene>
<protein>
    <submittedName>
        <fullName evidence="1">Uncharacterized protein</fullName>
    </submittedName>
</protein>
<evidence type="ECO:0000313" key="1">
    <source>
        <dbReference type="EMBL" id="SVC15312.1"/>
    </source>
</evidence>
<accession>A0A382JVF0</accession>
<dbReference type="EMBL" id="UINC01076288">
    <property type="protein sequence ID" value="SVC15312.1"/>
    <property type="molecule type" value="Genomic_DNA"/>
</dbReference>
<proteinExistence type="predicted"/>